<reference evidence="3" key="1">
    <citation type="submission" date="2016-11" db="EMBL/GenBank/DDBJ databases">
        <title>Actinomyces gypaetusis sp. nov. isolated from Gypaetus barbatus in Qinghai Tibet Plateau China.</title>
        <authorList>
            <person name="Meng X."/>
        </authorList>
    </citation>
    <scope>NUCLEOTIDE SEQUENCE [LARGE SCALE GENOMIC DNA]</scope>
    <source>
        <strain evidence="3">DSM 15383</strain>
    </source>
</reference>
<gene>
    <name evidence="2" type="ORF">BM477_04490</name>
</gene>
<sequence>MPKSRSKNAPNLRQLPVEPVQIDSGKVQLRRVDNGIMVVINNAESSMIDLTDPTYLEFEYMQHMTILTHVWRSEPTAITALHLGGGACSLARAWAHLRPGSKNKVVEVDGKLATLVREWFDLPSAPAVSIRVGDARVVAEQLRDGSYDVIVRDVFAGIKTPLTVSSTEATGHYARVLQNDGLFLANIAATPGDETAAREFRTIAEHFPYLVAVSSPKVARGQRRGNIVVAASRVPFDLDAVDVELRRCPLPVSRVDSKTCKRWLRTELLLDPPREESS</sequence>
<dbReference type="GO" id="GO:0006596">
    <property type="term" value="P:polyamine biosynthetic process"/>
    <property type="evidence" value="ECO:0007669"/>
    <property type="project" value="UniProtKB-KW"/>
</dbReference>
<dbReference type="NCBIfam" id="NF037959">
    <property type="entry name" value="MFS_SpdSyn"/>
    <property type="match status" value="1"/>
</dbReference>
<organism evidence="2 3">
    <name type="scientific">Boudabousia marimammalium</name>
    <dbReference type="NCBI Taxonomy" id="156892"/>
    <lineage>
        <taxon>Bacteria</taxon>
        <taxon>Bacillati</taxon>
        <taxon>Actinomycetota</taxon>
        <taxon>Actinomycetes</taxon>
        <taxon>Actinomycetales</taxon>
        <taxon>Actinomycetaceae</taxon>
        <taxon>Boudabousia</taxon>
    </lineage>
</organism>
<dbReference type="OrthoDB" id="8221452at2"/>
<dbReference type="PANTHER" id="PTHR43317:SF1">
    <property type="entry name" value="THERMOSPERMINE SYNTHASE ACAULIS5"/>
    <property type="match status" value="1"/>
</dbReference>
<dbReference type="SUPFAM" id="SSF53335">
    <property type="entry name" value="S-adenosyl-L-methionine-dependent methyltransferases"/>
    <property type="match status" value="1"/>
</dbReference>
<name>A0A1Q5PNV1_9ACTO</name>
<evidence type="ECO:0000256" key="1">
    <source>
        <dbReference type="ARBA" id="ARBA00023115"/>
    </source>
</evidence>
<keyword evidence="3" id="KW-1185">Reference proteome</keyword>
<dbReference type="STRING" id="156892.BM477_04490"/>
<dbReference type="AlphaFoldDB" id="A0A1Q5PNV1"/>
<dbReference type="InterPro" id="IPR029063">
    <property type="entry name" value="SAM-dependent_MTases_sf"/>
</dbReference>
<evidence type="ECO:0008006" key="4">
    <source>
        <dbReference type="Google" id="ProtNLM"/>
    </source>
</evidence>
<dbReference type="Proteomes" id="UP000186465">
    <property type="component" value="Unassembled WGS sequence"/>
</dbReference>
<dbReference type="PANTHER" id="PTHR43317">
    <property type="entry name" value="THERMOSPERMINE SYNTHASE ACAULIS5"/>
    <property type="match status" value="1"/>
</dbReference>
<evidence type="ECO:0000313" key="3">
    <source>
        <dbReference type="Proteomes" id="UP000186465"/>
    </source>
</evidence>
<dbReference type="RefSeq" id="WP_075361490.1">
    <property type="nucleotide sequence ID" value="NZ_MPDM01000004.1"/>
</dbReference>
<dbReference type="Gene3D" id="3.40.50.150">
    <property type="entry name" value="Vaccinia Virus protein VP39"/>
    <property type="match status" value="1"/>
</dbReference>
<protein>
    <recommendedName>
        <fullName evidence="4">Spermidine synthase</fullName>
    </recommendedName>
</protein>
<accession>A0A1Q5PNV1</accession>
<proteinExistence type="predicted"/>
<comment type="caution">
    <text evidence="2">The sequence shown here is derived from an EMBL/GenBank/DDBJ whole genome shotgun (WGS) entry which is preliminary data.</text>
</comment>
<evidence type="ECO:0000313" key="2">
    <source>
        <dbReference type="EMBL" id="OKL49251.1"/>
    </source>
</evidence>
<dbReference type="EMBL" id="MPDM01000004">
    <property type="protein sequence ID" value="OKL49251.1"/>
    <property type="molecule type" value="Genomic_DNA"/>
</dbReference>
<keyword evidence="1" id="KW-0620">Polyamine biosynthesis</keyword>